<name>A0A4Q9DUZ7_9BACL</name>
<accession>A0A4Q9DUZ7</accession>
<keyword evidence="2 6" id="KW-0645">Protease</keyword>
<dbReference type="GO" id="GO:0006508">
    <property type="term" value="P:proteolysis"/>
    <property type="evidence" value="ECO:0007669"/>
    <property type="project" value="UniProtKB-KW"/>
</dbReference>
<reference evidence="6 7" key="1">
    <citation type="submission" date="2019-02" db="EMBL/GenBank/DDBJ databases">
        <title>Paenibacillus sp. nov., isolated from surface-sterilized tissue of Thalictrum simplex L.</title>
        <authorList>
            <person name="Tuo L."/>
        </authorList>
    </citation>
    <scope>NUCLEOTIDE SEQUENCE [LARGE SCALE GENOMIC DNA]</scope>
    <source>
        <strain evidence="6 7">N2SHLJ1</strain>
    </source>
</reference>
<protein>
    <submittedName>
        <fullName evidence="6">Serine protease</fullName>
    </submittedName>
</protein>
<dbReference type="Pfam" id="PF13365">
    <property type="entry name" value="Trypsin_2"/>
    <property type="match status" value="1"/>
</dbReference>
<organism evidence="6 7">
    <name type="scientific">Paenibacillus thalictri</name>
    <dbReference type="NCBI Taxonomy" id="2527873"/>
    <lineage>
        <taxon>Bacteria</taxon>
        <taxon>Bacillati</taxon>
        <taxon>Bacillota</taxon>
        <taxon>Bacilli</taxon>
        <taxon>Bacillales</taxon>
        <taxon>Paenibacillaceae</taxon>
        <taxon>Paenibacillus</taxon>
    </lineage>
</organism>
<dbReference type="Gene3D" id="2.40.10.10">
    <property type="entry name" value="Trypsin-like serine proteases"/>
    <property type="match status" value="2"/>
</dbReference>
<dbReference type="EMBL" id="SIRE01000007">
    <property type="protein sequence ID" value="TBL79543.1"/>
    <property type="molecule type" value="Genomic_DNA"/>
</dbReference>
<evidence type="ECO:0000256" key="5">
    <source>
        <dbReference type="SAM" id="SignalP"/>
    </source>
</evidence>
<evidence type="ECO:0000256" key="3">
    <source>
        <dbReference type="ARBA" id="ARBA00022801"/>
    </source>
</evidence>
<dbReference type="Proteomes" id="UP000293142">
    <property type="component" value="Unassembled WGS sequence"/>
</dbReference>
<dbReference type="PANTHER" id="PTHR43343:SF3">
    <property type="entry name" value="PROTEASE DO-LIKE 8, CHLOROPLASTIC"/>
    <property type="match status" value="1"/>
</dbReference>
<evidence type="ECO:0000256" key="4">
    <source>
        <dbReference type="ARBA" id="ARBA00022825"/>
    </source>
</evidence>
<dbReference type="RefSeq" id="WP_131013490.1">
    <property type="nucleotide sequence ID" value="NZ_SIRE01000007.1"/>
</dbReference>
<keyword evidence="7" id="KW-1185">Reference proteome</keyword>
<evidence type="ECO:0000313" key="7">
    <source>
        <dbReference type="Proteomes" id="UP000293142"/>
    </source>
</evidence>
<comment type="similarity">
    <text evidence="1">Belongs to the peptidase S1C family.</text>
</comment>
<dbReference type="OrthoDB" id="568768at2"/>
<dbReference type="AlphaFoldDB" id="A0A4Q9DUZ7"/>
<sequence>MRRTIWTMMLVVLALFLFLGESAAQDDRRDKYDGESLYAAVEQAVFYVRAFRSDGTLKDVGSGFVIRPDGTALTAYHVVEEADKVECVLSDASVVSCHTITENSTADTAVLKLSPSIDASGTESPFPFIRLRTNALKHGENIFAVGYPMKDTPIITEGIVNAPRAPINGRDRILVSSQLVSGMSGGPLLDSFGYAAGILSGSLRAMNGIHLAVDSQAVQQVLEQDGH</sequence>
<dbReference type="SUPFAM" id="SSF50494">
    <property type="entry name" value="Trypsin-like serine proteases"/>
    <property type="match status" value="1"/>
</dbReference>
<feature type="chain" id="PRO_5020295199" evidence="5">
    <location>
        <begin position="25"/>
        <end position="227"/>
    </location>
</feature>
<dbReference type="InterPro" id="IPR051201">
    <property type="entry name" value="Chloro_Bact_Ser_Proteases"/>
</dbReference>
<dbReference type="InterPro" id="IPR009003">
    <property type="entry name" value="Peptidase_S1_PA"/>
</dbReference>
<keyword evidence="4" id="KW-0720">Serine protease</keyword>
<keyword evidence="5" id="KW-0732">Signal</keyword>
<gene>
    <name evidence="6" type="ORF">EYB31_11610</name>
</gene>
<evidence type="ECO:0000256" key="1">
    <source>
        <dbReference type="ARBA" id="ARBA00010541"/>
    </source>
</evidence>
<dbReference type="GO" id="GO:0004252">
    <property type="term" value="F:serine-type endopeptidase activity"/>
    <property type="evidence" value="ECO:0007669"/>
    <property type="project" value="InterPro"/>
</dbReference>
<dbReference type="InterPro" id="IPR001940">
    <property type="entry name" value="Peptidase_S1C"/>
</dbReference>
<proteinExistence type="inferred from homology"/>
<dbReference type="PANTHER" id="PTHR43343">
    <property type="entry name" value="PEPTIDASE S12"/>
    <property type="match status" value="1"/>
</dbReference>
<dbReference type="InterPro" id="IPR043504">
    <property type="entry name" value="Peptidase_S1_PA_chymotrypsin"/>
</dbReference>
<feature type="signal peptide" evidence="5">
    <location>
        <begin position="1"/>
        <end position="24"/>
    </location>
</feature>
<dbReference type="PRINTS" id="PR00834">
    <property type="entry name" value="PROTEASES2C"/>
</dbReference>
<comment type="caution">
    <text evidence="6">The sequence shown here is derived from an EMBL/GenBank/DDBJ whole genome shotgun (WGS) entry which is preliminary data.</text>
</comment>
<evidence type="ECO:0000313" key="6">
    <source>
        <dbReference type="EMBL" id="TBL79543.1"/>
    </source>
</evidence>
<evidence type="ECO:0000256" key="2">
    <source>
        <dbReference type="ARBA" id="ARBA00022670"/>
    </source>
</evidence>
<keyword evidence="3" id="KW-0378">Hydrolase</keyword>